<dbReference type="PANTHER" id="PTHR14695">
    <property type="entry name" value="SHC SH2-DOMAIN BINDING PROTEIN 1-RELATED"/>
    <property type="match status" value="1"/>
</dbReference>
<evidence type="ECO:0000313" key="8">
    <source>
        <dbReference type="Proteomes" id="UP000230750"/>
    </source>
</evidence>
<keyword evidence="2" id="KW-0963">Cytoplasm</keyword>
<dbReference type="Proteomes" id="UP000230750">
    <property type="component" value="Unassembled WGS sequence"/>
</dbReference>
<keyword evidence="8" id="KW-1185">Reference proteome</keyword>
<dbReference type="PANTHER" id="PTHR14695:SF4">
    <property type="entry name" value="PROTEIN NESSUN DORMA"/>
    <property type="match status" value="1"/>
</dbReference>
<protein>
    <submittedName>
        <fullName evidence="7">Putative SHC SH2 domain-binding protein 1</fullName>
    </submittedName>
</protein>
<evidence type="ECO:0000259" key="5">
    <source>
        <dbReference type="Pfam" id="PF13229"/>
    </source>
</evidence>
<reference evidence="7 8" key="1">
    <citation type="journal article" date="2017" name="PLoS Biol.">
        <title>The sea cucumber genome provides insights into morphological evolution and visceral regeneration.</title>
        <authorList>
            <person name="Zhang X."/>
            <person name="Sun L."/>
            <person name="Yuan J."/>
            <person name="Sun Y."/>
            <person name="Gao Y."/>
            <person name="Zhang L."/>
            <person name="Li S."/>
            <person name="Dai H."/>
            <person name="Hamel J.F."/>
            <person name="Liu C."/>
            <person name="Yu Y."/>
            <person name="Liu S."/>
            <person name="Lin W."/>
            <person name="Guo K."/>
            <person name="Jin S."/>
            <person name="Xu P."/>
            <person name="Storey K.B."/>
            <person name="Huan P."/>
            <person name="Zhang T."/>
            <person name="Zhou Y."/>
            <person name="Zhang J."/>
            <person name="Lin C."/>
            <person name="Li X."/>
            <person name="Xing L."/>
            <person name="Huo D."/>
            <person name="Sun M."/>
            <person name="Wang L."/>
            <person name="Mercier A."/>
            <person name="Li F."/>
            <person name="Yang H."/>
            <person name="Xiang J."/>
        </authorList>
    </citation>
    <scope>NUCLEOTIDE SEQUENCE [LARGE SCALE GENOMIC DNA]</scope>
    <source>
        <strain evidence="7">Shaxun</strain>
        <tissue evidence="7">Muscle</tissue>
    </source>
</reference>
<gene>
    <name evidence="7" type="ORF">BSL78_12624</name>
</gene>
<evidence type="ECO:0000256" key="4">
    <source>
        <dbReference type="SAM" id="MobiDB-lite"/>
    </source>
</evidence>
<evidence type="ECO:0000256" key="1">
    <source>
        <dbReference type="ARBA" id="ARBA00004186"/>
    </source>
</evidence>
<proteinExistence type="predicted"/>
<dbReference type="SUPFAM" id="SSF51126">
    <property type="entry name" value="Pectin lyase-like"/>
    <property type="match status" value="1"/>
</dbReference>
<feature type="compositionally biased region" description="Basic and acidic residues" evidence="4">
    <location>
        <begin position="589"/>
        <end position="603"/>
    </location>
</feature>
<feature type="region of interest" description="Disordered" evidence="4">
    <location>
        <begin position="589"/>
        <end position="610"/>
    </location>
</feature>
<dbReference type="Gene3D" id="2.160.20.10">
    <property type="entry name" value="Single-stranded right-handed beta-helix, Pectin lyase-like"/>
    <property type="match status" value="1"/>
</dbReference>
<dbReference type="GO" id="GO:0007112">
    <property type="term" value="P:male meiosis cytokinesis"/>
    <property type="evidence" value="ECO:0007669"/>
    <property type="project" value="TreeGrafter"/>
</dbReference>
<sequence length="610" mass="67649">MAEPSNENVKRTLSELEDDEACISPSFIKSDNVTPAKRKKSVSSGLPEVFEMDELTHDQRLAAYLTIFQQCTPAMVIAALAECMRENIAKTGWRAVWKPTEFSSFILVQVEEAPVSDGFQALIRIDDSALAVESDDEGEGQTSRSAIETYLSVHDNTVSLTELSPVYDESGYLDDTALALEHLRFFMKYLWRLSDEEDEGSYSFLERTLVPRLKFYYEMSSDVLPESLVVVYTECMKEYKEKRVLLSKMQSQLSDSDTECEDLNESRIALSIMAVHQELEALETKMERMENPTLRHMVTSLCSIDGLNSSPKSVLATNLQTRISESSSEAVTHLVGERVTAGMIQDLHLPRETFVQSHTSISDAVSASDDGDIILLFPGTHSASGLANFYFSLTFIGLGNPEDTIISCRGLMDALDLSGSSVSFQNIKFYDEQCSWLLSSSNSKSFEAINCIFEGGGVQLYGNGEMKLEECEIFGALAYGVCILSGSRATLKNCNIHNNGSNTGEDCGILIEVDTRDHMDSTLVDITGNRIHHNQGPGLLMVDSEEGQKIYQDRHLKDLEAITNFKGALNDNSFQSNVGGDFKQSVKLTEQDEKASELEEKDVSPQVTVE</sequence>
<evidence type="ECO:0000313" key="7">
    <source>
        <dbReference type="EMBL" id="PIK50495.1"/>
    </source>
</evidence>
<evidence type="ECO:0000256" key="3">
    <source>
        <dbReference type="ARBA" id="ARBA00023212"/>
    </source>
</evidence>
<evidence type="ECO:0000256" key="2">
    <source>
        <dbReference type="ARBA" id="ARBA00022490"/>
    </source>
</evidence>
<comment type="caution">
    <text evidence="7">The sequence shown here is derived from an EMBL/GenBank/DDBJ whole genome shotgun (WGS) entry which is preliminary data.</text>
</comment>
<dbReference type="InterPro" id="IPR057508">
    <property type="entry name" value="SHCBP-like_N"/>
</dbReference>
<dbReference type="InterPro" id="IPR039448">
    <property type="entry name" value="Beta_helix"/>
</dbReference>
<dbReference type="InterPro" id="IPR045140">
    <property type="entry name" value="SHCBP1-like"/>
</dbReference>
<dbReference type="STRING" id="307972.A0A2G8KRA5"/>
<feature type="domain" description="Right handed beta helix" evidence="5">
    <location>
        <begin position="418"/>
        <end position="545"/>
    </location>
</feature>
<feature type="domain" description="SHC SH2" evidence="6">
    <location>
        <begin position="59"/>
        <end position="295"/>
    </location>
</feature>
<organism evidence="7 8">
    <name type="scientific">Stichopus japonicus</name>
    <name type="common">Sea cucumber</name>
    <dbReference type="NCBI Taxonomy" id="307972"/>
    <lineage>
        <taxon>Eukaryota</taxon>
        <taxon>Metazoa</taxon>
        <taxon>Echinodermata</taxon>
        <taxon>Eleutherozoa</taxon>
        <taxon>Echinozoa</taxon>
        <taxon>Holothuroidea</taxon>
        <taxon>Aspidochirotacea</taxon>
        <taxon>Aspidochirotida</taxon>
        <taxon>Stichopodidae</taxon>
        <taxon>Apostichopus</taxon>
    </lineage>
</organism>
<keyword evidence="3" id="KW-0206">Cytoskeleton</keyword>
<dbReference type="Pfam" id="PF13229">
    <property type="entry name" value="Beta_helix"/>
    <property type="match status" value="1"/>
</dbReference>
<dbReference type="OrthoDB" id="5978115at2759"/>
<dbReference type="AlphaFoldDB" id="A0A2G8KRA5"/>
<name>A0A2G8KRA5_STIJA</name>
<dbReference type="GO" id="GO:0005819">
    <property type="term" value="C:spindle"/>
    <property type="evidence" value="ECO:0007669"/>
    <property type="project" value="UniProtKB-SubCell"/>
</dbReference>
<comment type="subcellular location">
    <subcellularLocation>
        <location evidence="1">Cytoplasm</location>
        <location evidence="1">Cytoskeleton</location>
        <location evidence="1">Spindle</location>
    </subcellularLocation>
</comment>
<dbReference type="EMBL" id="MRZV01000418">
    <property type="protein sequence ID" value="PIK50495.1"/>
    <property type="molecule type" value="Genomic_DNA"/>
</dbReference>
<dbReference type="InterPro" id="IPR012334">
    <property type="entry name" value="Pectin_lyas_fold"/>
</dbReference>
<evidence type="ECO:0000259" key="6">
    <source>
        <dbReference type="Pfam" id="PF23762"/>
    </source>
</evidence>
<accession>A0A2G8KRA5</accession>
<dbReference type="Pfam" id="PF23762">
    <property type="entry name" value="SHCBP_N"/>
    <property type="match status" value="1"/>
</dbReference>
<dbReference type="GO" id="GO:0007283">
    <property type="term" value="P:spermatogenesis"/>
    <property type="evidence" value="ECO:0007669"/>
    <property type="project" value="TreeGrafter"/>
</dbReference>
<dbReference type="InterPro" id="IPR011050">
    <property type="entry name" value="Pectin_lyase_fold/virulence"/>
</dbReference>